<comment type="subcellular location">
    <subcellularLocation>
        <location evidence="1">Nucleus</location>
    </subcellularLocation>
</comment>
<accession>A0A1B7TK73</accession>
<dbReference type="GO" id="GO:0000993">
    <property type="term" value="F:RNA polymerase II complex binding"/>
    <property type="evidence" value="ECO:0007669"/>
    <property type="project" value="TreeGrafter"/>
</dbReference>
<dbReference type="InterPro" id="IPR007133">
    <property type="entry name" value="RNA_pol_II-assoc_Paf1"/>
</dbReference>
<gene>
    <name evidence="5" type="ORF">HANVADRAFT_51053</name>
</gene>
<dbReference type="Proteomes" id="UP000092321">
    <property type="component" value="Unassembled WGS sequence"/>
</dbReference>
<dbReference type="GO" id="GO:0003682">
    <property type="term" value="F:chromatin binding"/>
    <property type="evidence" value="ECO:0007669"/>
    <property type="project" value="TreeGrafter"/>
</dbReference>
<evidence type="ECO:0000313" key="5">
    <source>
        <dbReference type="EMBL" id="OBA29123.1"/>
    </source>
</evidence>
<evidence type="ECO:0000256" key="1">
    <source>
        <dbReference type="ARBA" id="ARBA00004123"/>
    </source>
</evidence>
<dbReference type="Pfam" id="PF03985">
    <property type="entry name" value="Paf1"/>
    <property type="match status" value="1"/>
</dbReference>
<reference evidence="6" key="1">
    <citation type="journal article" date="2016" name="Proc. Natl. Acad. Sci. U.S.A.">
        <title>Comparative genomics of biotechnologically important yeasts.</title>
        <authorList>
            <person name="Riley R."/>
            <person name="Haridas S."/>
            <person name="Wolfe K.H."/>
            <person name="Lopes M.R."/>
            <person name="Hittinger C.T."/>
            <person name="Goeker M."/>
            <person name="Salamov A.A."/>
            <person name="Wisecaver J.H."/>
            <person name="Long T.M."/>
            <person name="Calvey C.H."/>
            <person name="Aerts A.L."/>
            <person name="Barry K.W."/>
            <person name="Choi C."/>
            <person name="Clum A."/>
            <person name="Coughlan A.Y."/>
            <person name="Deshpande S."/>
            <person name="Douglass A.P."/>
            <person name="Hanson S.J."/>
            <person name="Klenk H.-P."/>
            <person name="LaButti K.M."/>
            <person name="Lapidus A."/>
            <person name="Lindquist E.A."/>
            <person name="Lipzen A.M."/>
            <person name="Meier-Kolthoff J.P."/>
            <person name="Ohm R.A."/>
            <person name="Otillar R.P."/>
            <person name="Pangilinan J.L."/>
            <person name="Peng Y."/>
            <person name="Rokas A."/>
            <person name="Rosa C.A."/>
            <person name="Scheuner C."/>
            <person name="Sibirny A.A."/>
            <person name="Slot J.C."/>
            <person name="Stielow J.B."/>
            <person name="Sun H."/>
            <person name="Kurtzman C.P."/>
            <person name="Blackwell M."/>
            <person name="Grigoriev I.V."/>
            <person name="Jeffries T.W."/>
        </authorList>
    </citation>
    <scope>NUCLEOTIDE SEQUENCE [LARGE SCALE GENOMIC DNA]</scope>
    <source>
        <strain evidence="6">NRRL Y-1626</strain>
    </source>
</reference>
<evidence type="ECO:0000256" key="3">
    <source>
        <dbReference type="ARBA" id="ARBA00023242"/>
    </source>
</evidence>
<feature type="region of interest" description="Disordered" evidence="4">
    <location>
        <begin position="139"/>
        <end position="165"/>
    </location>
</feature>
<comment type="caution">
    <text evidence="5">The sequence shown here is derived from an EMBL/GenBank/DDBJ whole genome shotgun (WGS) entry which is preliminary data.</text>
</comment>
<feature type="compositionally biased region" description="Basic and acidic residues" evidence="4">
    <location>
        <begin position="139"/>
        <end position="148"/>
    </location>
</feature>
<evidence type="ECO:0000313" key="6">
    <source>
        <dbReference type="Proteomes" id="UP000092321"/>
    </source>
</evidence>
<evidence type="ECO:0000256" key="2">
    <source>
        <dbReference type="ARBA" id="ARBA00007560"/>
    </source>
</evidence>
<evidence type="ECO:0000256" key="4">
    <source>
        <dbReference type="SAM" id="MobiDB-lite"/>
    </source>
</evidence>
<organism evidence="5 6">
    <name type="scientific">Hanseniaspora valbyensis NRRL Y-1626</name>
    <dbReference type="NCBI Taxonomy" id="766949"/>
    <lineage>
        <taxon>Eukaryota</taxon>
        <taxon>Fungi</taxon>
        <taxon>Dikarya</taxon>
        <taxon>Ascomycota</taxon>
        <taxon>Saccharomycotina</taxon>
        <taxon>Saccharomycetes</taxon>
        <taxon>Saccharomycodales</taxon>
        <taxon>Saccharomycodaceae</taxon>
        <taxon>Hanseniaspora</taxon>
    </lineage>
</organism>
<dbReference type="PANTHER" id="PTHR23188">
    <property type="entry name" value="RNA POLYMERASE II-ASSOCIATED FACTOR 1 HOMOLOG"/>
    <property type="match status" value="1"/>
</dbReference>
<evidence type="ECO:0008006" key="7">
    <source>
        <dbReference type="Google" id="ProtNLM"/>
    </source>
</evidence>
<keyword evidence="6" id="KW-1185">Reference proteome</keyword>
<dbReference type="OrthoDB" id="10260285at2759"/>
<name>A0A1B7TK73_9ASCO</name>
<dbReference type="PANTHER" id="PTHR23188:SF12">
    <property type="entry name" value="RNA POLYMERASE II-ASSOCIATED FACTOR 1 HOMOLOG"/>
    <property type="match status" value="1"/>
</dbReference>
<proteinExistence type="inferred from homology"/>
<sequence>MELNNIYRFREYYENDLPVTKLAPKLINSISTSTKNEDDDYDSNNNKKEQNLNLKQILNKEISNHKHLTTLFMKTGDVTPLINLDDNLGMIVDMAKIPGVLNEQDSKLIYGLGDYVKVENKDKILLRDPKIRLMEIQNDKHVKDKNNRTDSGLPDSGDGHNLKNNKIDASKANFLMRTEYSTHSAKNNNKSFIKQQKIQKRLQRLNGAEFVERIQKSFQKLDTLEDVSLKNFRHPVKPKLQPKRIWKLLPDANSMDENFIVLKFNGSAAITSEKERDTLKINSTIFRSVQVEEDEWMTLYSLKDKKLNDDLLQEQEIVKNEIDKSSKDDNSKVYLFNRIRDFNIKEDSTNENNDPEIILQFNDKDNTVCYKTMRKQLILNKRRTNNLLKDIIKENNFDKLEVSYKLPSREEQAENDNIRAEYDPIEFPKI</sequence>
<dbReference type="AlphaFoldDB" id="A0A1B7TK73"/>
<comment type="similarity">
    <text evidence="2">Belongs to the PAF1 family.</text>
</comment>
<protein>
    <recommendedName>
        <fullName evidence="7">Paf1-domain-containing protein</fullName>
    </recommendedName>
</protein>
<dbReference type="EMBL" id="LXPE01000001">
    <property type="protein sequence ID" value="OBA29123.1"/>
    <property type="molecule type" value="Genomic_DNA"/>
</dbReference>
<keyword evidence="3" id="KW-0539">Nucleus</keyword>
<dbReference type="GO" id="GO:0016593">
    <property type="term" value="C:Cdc73/Paf1 complex"/>
    <property type="evidence" value="ECO:0007669"/>
    <property type="project" value="InterPro"/>
</dbReference>
<dbReference type="GO" id="GO:0006368">
    <property type="term" value="P:transcription elongation by RNA polymerase II"/>
    <property type="evidence" value="ECO:0007669"/>
    <property type="project" value="InterPro"/>
</dbReference>